<evidence type="ECO:0000256" key="1">
    <source>
        <dbReference type="SAM" id="SignalP"/>
    </source>
</evidence>
<reference evidence="2 3" key="1">
    <citation type="journal article" date="2018" name="Sci. Rep.">
        <title>Genomic signatures of local adaptation to the degree of environmental predictability in rotifers.</title>
        <authorList>
            <person name="Franch-Gras L."/>
            <person name="Hahn C."/>
            <person name="Garcia-Roger E.M."/>
            <person name="Carmona M.J."/>
            <person name="Serra M."/>
            <person name="Gomez A."/>
        </authorList>
    </citation>
    <scope>NUCLEOTIDE SEQUENCE [LARGE SCALE GENOMIC DNA]</scope>
    <source>
        <strain evidence="2">HYR1</strain>
    </source>
</reference>
<feature type="chain" id="PRO_5018196992" description="Secreted protein" evidence="1">
    <location>
        <begin position="19"/>
        <end position="70"/>
    </location>
</feature>
<evidence type="ECO:0008006" key="4">
    <source>
        <dbReference type="Google" id="ProtNLM"/>
    </source>
</evidence>
<evidence type="ECO:0000313" key="3">
    <source>
        <dbReference type="Proteomes" id="UP000276133"/>
    </source>
</evidence>
<proteinExistence type="predicted"/>
<feature type="signal peptide" evidence="1">
    <location>
        <begin position="1"/>
        <end position="18"/>
    </location>
</feature>
<evidence type="ECO:0000313" key="2">
    <source>
        <dbReference type="EMBL" id="RNA03865.1"/>
    </source>
</evidence>
<protein>
    <recommendedName>
        <fullName evidence="4">Secreted protein</fullName>
    </recommendedName>
</protein>
<comment type="caution">
    <text evidence="2">The sequence shown here is derived from an EMBL/GenBank/DDBJ whole genome shotgun (WGS) entry which is preliminary data.</text>
</comment>
<organism evidence="2 3">
    <name type="scientific">Brachionus plicatilis</name>
    <name type="common">Marine rotifer</name>
    <name type="synonym">Brachionus muelleri</name>
    <dbReference type="NCBI Taxonomy" id="10195"/>
    <lineage>
        <taxon>Eukaryota</taxon>
        <taxon>Metazoa</taxon>
        <taxon>Spiralia</taxon>
        <taxon>Gnathifera</taxon>
        <taxon>Rotifera</taxon>
        <taxon>Eurotatoria</taxon>
        <taxon>Monogononta</taxon>
        <taxon>Pseudotrocha</taxon>
        <taxon>Ploima</taxon>
        <taxon>Brachionidae</taxon>
        <taxon>Brachionus</taxon>
    </lineage>
</organism>
<gene>
    <name evidence="2" type="ORF">BpHYR1_046275</name>
</gene>
<accession>A0A3M7PYL3</accession>
<name>A0A3M7PYL3_BRAPC</name>
<keyword evidence="1" id="KW-0732">Signal</keyword>
<keyword evidence="3" id="KW-1185">Reference proteome</keyword>
<dbReference type="AlphaFoldDB" id="A0A3M7PYL3"/>
<sequence length="70" mass="8138">MNLLEFFILFLILCNSELNYLLELCVIKKSDTFYAMIFSSSNSEPKSINILNHMSINRNVKFNAQFIQIG</sequence>
<dbReference type="EMBL" id="REGN01008321">
    <property type="protein sequence ID" value="RNA03865.1"/>
    <property type="molecule type" value="Genomic_DNA"/>
</dbReference>
<dbReference type="Proteomes" id="UP000276133">
    <property type="component" value="Unassembled WGS sequence"/>
</dbReference>